<sequence length="229" mass="24835">MKFALISCTFVIFTAAVPTTSKVCPRVQHNANFDDLGGLPIIPANGIPMPYEGLFFQGIQFTQVLRPIDLENPLLTPLLSGIRLPGVEPHSGDNYARIGLTTEVGGTATLTTNYPSSNIESFQLQDFYYGCTVQGTGATAIPTECVINFTGYKGSDNTVASSTQVCSQSYQYNPSTQLATQQQAFGKFDKCKDKDIQFAVITYGLPGGLRILDATLVMLMDDLSYSRVD</sequence>
<keyword evidence="3" id="KW-1185">Reference proteome</keyword>
<reference evidence="2" key="1">
    <citation type="submission" date="2019-04" db="EMBL/GenBank/DDBJ databases">
        <title>Sequencing of skin fungus with MAO and IRED activity.</title>
        <authorList>
            <person name="Marsaioli A.J."/>
            <person name="Bonatto J.M.C."/>
            <person name="Reis Junior O."/>
        </authorList>
    </citation>
    <scope>NUCLEOTIDE SEQUENCE</scope>
    <source>
        <strain evidence="2">28M1</strain>
    </source>
</reference>
<dbReference type="EMBL" id="SWKV01000067">
    <property type="protein sequence ID" value="KAF3034516.1"/>
    <property type="molecule type" value="Genomic_DNA"/>
</dbReference>
<evidence type="ECO:0000313" key="3">
    <source>
        <dbReference type="Proteomes" id="UP000758155"/>
    </source>
</evidence>
<evidence type="ECO:0000313" key="2">
    <source>
        <dbReference type="EMBL" id="KAF3034516.1"/>
    </source>
</evidence>
<comment type="caution">
    <text evidence="2">The sequence shown here is derived from an EMBL/GenBank/DDBJ whole genome shotgun (WGS) entry which is preliminary data.</text>
</comment>
<gene>
    <name evidence="2" type="ORF">E8E12_005860</name>
</gene>
<feature type="signal peptide" evidence="1">
    <location>
        <begin position="1"/>
        <end position="16"/>
    </location>
</feature>
<dbReference type="OrthoDB" id="4820608at2759"/>
<dbReference type="Proteomes" id="UP000758155">
    <property type="component" value="Unassembled WGS sequence"/>
</dbReference>
<organism evidence="2 3">
    <name type="scientific">Didymella heteroderae</name>
    <dbReference type="NCBI Taxonomy" id="1769908"/>
    <lineage>
        <taxon>Eukaryota</taxon>
        <taxon>Fungi</taxon>
        <taxon>Dikarya</taxon>
        <taxon>Ascomycota</taxon>
        <taxon>Pezizomycotina</taxon>
        <taxon>Dothideomycetes</taxon>
        <taxon>Pleosporomycetidae</taxon>
        <taxon>Pleosporales</taxon>
        <taxon>Pleosporineae</taxon>
        <taxon>Didymellaceae</taxon>
        <taxon>Didymella</taxon>
    </lineage>
</organism>
<proteinExistence type="predicted"/>
<dbReference type="AlphaFoldDB" id="A0A9P4WK16"/>
<protein>
    <submittedName>
        <fullName evidence="2">Uncharacterized protein</fullName>
    </submittedName>
</protein>
<name>A0A9P4WK16_9PLEO</name>
<keyword evidence="1" id="KW-0732">Signal</keyword>
<evidence type="ECO:0000256" key="1">
    <source>
        <dbReference type="SAM" id="SignalP"/>
    </source>
</evidence>
<accession>A0A9P4WK16</accession>
<feature type="chain" id="PRO_5040456710" evidence="1">
    <location>
        <begin position="17"/>
        <end position="229"/>
    </location>
</feature>